<dbReference type="InterPro" id="IPR019291">
    <property type="entry name" value="Host_attachment_protein"/>
</dbReference>
<dbReference type="EMBL" id="JAXCLW010000005">
    <property type="protein sequence ID" value="MDY0884568.1"/>
    <property type="molecule type" value="Genomic_DNA"/>
</dbReference>
<dbReference type="Proteomes" id="UP001279642">
    <property type="component" value="Unassembled WGS sequence"/>
</dbReference>
<dbReference type="RefSeq" id="WP_320509641.1">
    <property type="nucleotide sequence ID" value="NZ_JAXCLW010000005.1"/>
</dbReference>
<protein>
    <submittedName>
        <fullName evidence="1">Host attachment protein</fullName>
    </submittedName>
</protein>
<accession>A0ABU5EGK0</accession>
<gene>
    <name evidence="1" type="ORF">SMD27_17120</name>
</gene>
<sequence>MTAAVPKSKSWVLVASPRYAQIWSCLANGKVNAIGIMRPQEPYQRAPASDPACSTTATAILRNFVRQMVQRLEDAARCNDFQRLILIAPPQMLDVLHDNIDNRLGHLIQTELAKDLTKGSTLDITAEIRSLLHERLPGSAEREGSGWFMQSDPTGNYATAAVSGLSG</sequence>
<evidence type="ECO:0000313" key="2">
    <source>
        <dbReference type="Proteomes" id="UP001279642"/>
    </source>
</evidence>
<name>A0ABU5EGK0_9PROT</name>
<evidence type="ECO:0000313" key="1">
    <source>
        <dbReference type="EMBL" id="MDY0884568.1"/>
    </source>
</evidence>
<keyword evidence="2" id="KW-1185">Reference proteome</keyword>
<organism evidence="1 2">
    <name type="scientific">Dongia soli</name>
    <dbReference type="NCBI Taxonomy" id="600628"/>
    <lineage>
        <taxon>Bacteria</taxon>
        <taxon>Pseudomonadati</taxon>
        <taxon>Pseudomonadota</taxon>
        <taxon>Alphaproteobacteria</taxon>
        <taxon>Rhodospirillales</taxon>
        <taxon>Dongiaceae</taxon>
        <taxon>Dongia</taxon>
    </lineage>
</organism>
<proteinExistence type="predicted"/>
<comment type="caution">
    <text evidence="1">The sequence shown here is derived from an EMBL/GenBank/DDBJ whole genome shotgun (WGS) entry which is preliminary data.</text>
</comment>
<dbReference type="Pfam" id="PF10116">
    <property type="entry name" value="Host_attach"/>
    <property type="match status" value="1"/>
</dbReference>
<reference evidence="1 2" key="1">
    <citation type="journal article" date="2016" name="Antonie Van Leeuwenhoek">
        <title>Dongia soli sp. nov., isolated from soil from Dokdo, Korea.</title>
        <authorList>
            <person name="Kim D.U."/>
            <person name="Lee H."/>
            <person name="Kim H."/>
            <person name="Kim S.G."/>
            <person name="Ka J.O."/>
        </authorList>
    </citation>
    <scope>NUCLEOTIDE SEQUENCE [LARGE SCALE GENOMIC DNA]</scope>
    <source>
        <strain evidence="1 2">D78</strain>
    </source>
</reference>